<dbReference type="Pfam" id="PF18701">
    <property type="entry name" value="DUF5641"/>
    <property type="match status" value="1"/>
</dbReference>
<dbReference type="OrthoDB" id="8036689at2759"/>
<comment type="caution">
    <text evidence="2">The sequence shown here is derived from an EMBL/GenBank/DDBJ whole genome shotgun (WGS) entry which is preliminary data.</text>
</comment>
<gene>
    <name evidence="2" type="ORF">EVAR_987_1</name>
</gene>
<sequence>MQSDPIPTLLDNVALSSNTLRFTTDSHVLLSTALVKVLDTNGSNHNNRTTNFITEELCSKLGVTRQNVSSIVTDKYSLSYEERLCEQKFLVDTKRKDDGRFVVTIPLKRPPEVLDDSYQPTKLRFLSLKRRFQRQPEFRDKYMKFMKEYLELHHMSESIDAGLQLLLAHIRQTYWPLGGENLSKNIVNRCIKCSRFKAQVIKPIKAQLPSSRTELIYPFIDCGVDYAGPVLIADKKVPQQQPQAITINIGCLQRYERMQHIKQHFCNRFSTQYITLLQQRHKWKKSSDYLQVGTLVVIKDKALPPGWLLGRIINVHPGKDGVIRVADIKTKKGVI</sequence>
<feature type="domain" description="DUF5641" evidence="1">
    <location>
        <begin position="253"/>
        <end position="334"/>
    </location>
</feature>
<dbReference type="PANTHER" id="PTHR47331">
    <property type="entry name" value="PHD-TYPE DOMAIN-CONTAINING PROTEIN"/>
    <property type="match status" value="1"/>
</dbReference>
<accession>A0A4C1SEI1</accession>
<dbReference type="Proteomes" id="UP000299102">
    <property type="component" value="Unassembled WGS sequence"/>
</dbReference>
<reference evidence="2 3" key="1">
    <citation type="journal article" date="2019" name="Commun. Biol.">
        <title>The bagworm genome reveals a unique fibroin gene that provides high tensile strength.</title>
        <authorList>
            <person name="Kono N."/>
            <person name="Nakamura H."/>
            <person name="Ohtoshi R."/>
            <person name="Tomita M."/>
            <person name="Numata K."/>
            <person name="Arakawa K."/>
        </authorList>
    </citation>
    <scope>NUCLEOTIDE SEQUENCE [LARGE SCALE GENOMIC DNA]</scope>
</reference>
<dbReference type="InterPro" id="IPR040676">
    <property type="entry name" value="DUF5641"/>
</dbReference>
<keyword evidence="3" id="KW-1185">Reference proteome</keyword>
<dbReference type="STRING" id="151549.A0A4C1SEI1"/>
<protein>
    <recommendedName>
        <fullName evidence="1">DUF5641 domain-containing protein</fullName>
    </recommendedName>
</protein>
<evidence type="ECO:0000313" key="2">
    <source>
        <dbReference type="EMBL" id="GBP00444.1"/>
    </source>
</evidence>
<organism evidence="2 3">
    <name type="scientific">Eumeta variegata</name>
    <name type="common">Bagworm moth</name>
    <name type="synonym">Eumeta japonica</name>
    <dbReference type="NCBI Taxonomy" id="151549"/>
    <lineage>
        <taxon>Eukaryota</taxon>
        <taxon>Metazoa</taxon>
        <taxon>Ecdysozoa</taxon>
        <taxon>Arthropoda</taxon>
        <taxon>Hexapoda</taxon>
        <taxon>Insecta</taxon>
        <taxon>Pterygota</taxon>
        <taxon>Neoptera</taxon>
        <taxon>Endopterygota</taxon>
        <taxon>Lepidoptera</taxon>
        <taxon>Glossata</taxon>
        <taxon>Ditrysia</taxon>
        <taxon>Tineoidea</taxon>
        <taxon>Psychidae</taxon>
        <taxon>Oiketicinae</taxon>
        <taxon>Eumeta</taxon>
    </lineage>
</organism>
<evidence type="ECO:0000313" key="3">
    <source>
        <dbReference type="Proteomes" id="UP000299102"/>
    </source>
</evidence>
<evidence type="ECO:0000259" key="1">
    <source>
        <dbReference type="Pfam" id="PF18701"/>
    </source>
</evidence>
<dbReference type="AlphaFoldDB" id="A0A4C1SEI1"/>
<name>A0A4C1SEI1_EUMVA</name>
<proteinExistence type="predicted"/>
<dbReference type="EMBL" id="BGZK01000005">
    <property type="protein sequence ID" value="GBP00444.1"/>
    <property type="molecule type" value="Genomic_DNA"/>
</dbReference>